<keyword evidence="1" id="KW-0472">Membrane</keyword>
<feature type="transmembrane region" description="Helical" evidence="1">
    <location>
        <begin position="132"/>
        <end position="154"/>
    </location>
</feature>
<name>A0ABP1RBT2_9HEXA</name>
<feature type="transmembrane region" description="Helical" evidence="1">
    <location>
        <begin position="46"/>
        <end position="63"/>
    </location>
</feature>
<feature type="transmembrane region" description="Helical" evidence="1">
    <location>
        <begin position="310"/>
        <end position="329"/>
    </location>
</feature>
<proteinExistence type="predicted"/>
<evidence type="ECO:0000256" key="1">
    <source>
        <dbReference type="SAM" id="Phobius"/>
    </source>
</evidence>
<feature type="transmembrane region" description="Helical" evidence="1">
    <location>
        <begin position="75"/>
        <end position="92"/>
    </location>
</feature>
<feature type="transmembrane region" description="Helical" evidence="1">
    <location>
        <begin position="269"/>
        <end position="290"/>
    </location>
</feature>
<keyword evidence="1" id="KW-0812">Transmembrane</keyword>
<organism evidence="2 3">
    <name type="scientific">Orchesella dallaii</name>
    <dbReference type="NCBI Taxonomy" id="48710"/>
    <lineage>
        <taxon>Eukaryota</taxon>
        <taxon>Metazoa</taxon>
        <taxon>Ecdysozoa</taxon>
        <taxon>Arthropoda</taxon>
        <taxon>Hexapoda</taxon>
        <taxon>Collembola</taxon>
        <taxon>Entomobryomorpha</taxon>
        <taxon>Entomobryoidea</taxon>
        <taxon>Orchesellidae</taxon>
        <taxon>Orchesellinae</taxon>
        <taxon>Orchesella</taxon>
    </lineage>
</organism>
<evidence type="ECO:0008006" key="4">
    <source>
        <dbReference type="Google" id="ProtNLM"/>
    </source>
</evidence>
<evidence type="ECO:0000313" key="2">
    <source>
        <dbReference type="EMBL" id="CAL8121576.1"/>
    </source>
</evidence>
<evidence type="ECO:0000313" key="3">
    <source>
        <dbReference type="Proteomes" id="UP001642540"/>
    </source>
</evidence>
<dbReference type="Proteomes" id="UP001642540">
    <property type="component" value="Unassembled WGS sequence"/>
</dbReference>
<gene>
    <name evidence="2" type="ORF">ODALV1_LOCUS19450</name>
</gene>
<keyword evidence="1" id="KW-1133">Transmembrane helix</keyword>
<reference evidence="2 3" key="1">
    <citation type="submission" date="2024-08" db="EMBL/GenBank/DDBJ databases">
        <authorList>
            <person name="Cucini C."/>
            <person name="Frati F."/>
        </authorList>
    </citation>
    <scope>NUCLEOTIDE SEQUENCE [LARGE SCALE GENOMIC DNA]</scope>
</reference>
<comment type="caution">
    <text evidence="2">The sequence shown here is derived from an EMBL/GenBank/DDBJ whole genome shotgun (WGS) entry which is preliminary data.</text>
</comment>
<dbReference type="EMBL" id="CAXLJM020000065">
    <property type="protein sequence ID" value="CAL8121576.1"/>
    <property type="molecule type" value="Genomic_DNA"/>
</dbReference>
<accession>A0ABP1RBT2</accession>
<keyword evidence="3" id="KW-1185">Reference proteome</keyword>
<sequence>MESLLRKIFNQVEQHGTGCFTWDTKTRKLILFDEVSSKNVNRTCDYLILGNVIILLQIFVGELSQTNGLSKGDSFNRLLTAYLIAALPILCVQIQVCRNKAREIVLYINGLLRLPIQNFWKDVCLIHRVNLAYAWVWYVTISITPTVMVIGLHWKNPCRSTLLGGWLLPECRTTQDDAITKGIFHMVWRFLSKTVVLVINHLLWSKSLSSGIVCMVVLQNLCMLLQLENLKRFSNTFSKSKVLKPGEILKFREIQMLALLNNVIIQNALLMFTFCMIILISLAITVFVKLEWNTENIMAFTLFSCSGSNATQFFLMCMGGGMIGIYSTSKELFAMIKRKQKYTTGKTFLTVRQHFGHKRLTRFCRSCTPIRIKLGESNFVEELTPLKCISAAVELTVNVLLLCA</sequence>
<protein>
    <recommendedName>
        <fullName evidence="4">Gustatory receptor</fullName>
    </recommendedName>
</protein>